<gene>
    <name evidence="3" type="ORF">D9757_006956</name>
</gene>
<evidence type="ECO:0000256" key="1">
    <source>
        <dbReference type="SAM" id="MobiDB-lite"/>
    </source>
</evidence>
<dbReference type="Proteomes" id="UP000518752">
    <property type="component" value="Unassembled WGS sequence"/>
</dbReference>
<dbReference type="EMBL" id="JAACJN010000045">
    <property type="protein sequence ID" value="KAF5383987.1"/>
    <property type="molecule type" value="Genomic_DNA"/>
</dbReference>
<feature type="region of interest" description="Disordered" evidence="1">
    <location>
        <begin position="566"/>
        <end position="592"/>
    </location>
</feature>
<dbReference type="AlphaFoldDB" id="A0A8H5HIR3"/>
<protein>
    <submittedName>
        <fullName evidence="3">Uncharacterized protein</fullName>
    </submittedName>
</protein>
<dbReference type="PANTHER" id="PTHR35204">
    <property type="entry name" value="YALI0A21131P"/>
    <property type="match status" value="1"/>
</dbReference>
<dbReference type="OrthoDB" id="10261782at2759"/>
<evidence type="ECO:0000313" key="3">
    <source>
        <dbReference type="EMBL" id="KAF5383987.1"/>
    </source>
</evidence>
<comment type="caution">
    <text evidence="3">The sequence shown here is derived from an EMBL/GenBank/DDBJ whole genome shotgun (WGS) entry which is preliminary data.</text>
</comment>
<feature type="chain" id="PRO_5034292567" evidence="2">
    <location>
        <begin position="20"/>
        <end position="604"/>
    </location>
</feature>
<dbReference type="InterPro" id="IPR038921">
    <property type="entry name" value="YOR389W-like"/>
</dbReference>
<name>A0A8H5HIR3_9AGAR</name>
<sequence>MSALSFAATALAICVAAWATRSLSSQLVSTGVFTSDQTAQNYLAPNQTINWDIIASPSENTTGHLVFQSVSSLLQHWPNARYRNGHTIVPGSIPAGTAFYHGRSDSDFPKGAEWLATDPEHSFLFCKRPCWHLTVVTTRPLKVLYFDGSSAVKMHGGSMDSQDLLLWGERKADKVFSEVERLELLCKWGKQFDLDGFVRMEMNFEVMLCDFESGVDVVSFLQLANASPSIDPKPPSPVGNDDLPLDIDAETDFWTGNGPNPAVTIRNFELMHSSGQYHGYPGETRVRLDLTRLVSFFDPELAPSLLRARNELKGRWLYDLVQIESREIDMLHRKLREALLGGTSARLTSGVDWEALFQVVIRRYGSRLDSLHYVLGAVAGDATRSTILDEEDRVLKAFAQVNVMLSPYIPYGSNPAQSPGTSAWAAPVFEMCSTIHTSHIAKNLSHRMTASEALLLRAVQDTTKEICRVLVKMWTAGVQQGLDSRYWVRRTQGQVQGPAFQVLARQWRGDLEHLMSWLDWHIWTACKPACGDEVGVVVVTLSSKRAHRDESQEMCYMPTWPFFGGPPPGPAAGGPESPANTPASGNEWERPIPKCIRKIPPYSF</sequence>
<organism evidence="3 4">
    <name type="scientific">Collybiopsis confluens</name>
    <dbReference type="NCBI Taxonomy" id="2823264"/>
    <lineage>
        <taxon>Eukaryota</taxon>
        <taxon>Fungi</taxon>
        <taxon>Dikarya</taxon>
        <taxon>Basidiomycota</taxon>
        <taxon>Agaricomycotina</taxon>
        <taxon>Agaricomycetes</taxon>
        <taxon>Agaricomycetidae</taxon>
        <taxon>Agaricales</taxon>
        <taxon>Marasmiineae</taxon>
        <taxon>Omphalotaceae</taxon>
        <taxon>Collybiopsis</taxon>
    </lineage>
</organism>
<evidence type="ECO:0000313" key="4">
    <source>
        <dbReference type="Proteomes" id="UP000518752"/>
    </source>
</evidence>
<feature type="signal peptide" evidence="2">
    <location>
        <begin position="1"/>
        <end position="19"/>
    </location>
</feature>
<accession>A0A8H5HIR3</accession>
<keyword evidence="2" id="KW-0732">Signal</keyword>
<evidence type="ECO:0000256" key="2">
    <source>
        <dbReference type="SAM" id="SignalP"/>
    </source>
</evidence>
<dbReference type="PANTHER" id="PTHR35204:SF1">
    <property type="entry name" value="ENTEROTOXIN"/>
    <property type="match status" value="1"/>
</dbReference>
<reference evidence="3 4" key="1">
    <citation type="journal article" date="2020" name="ISME J.">
        <title>Uncovering the hidden diversity of litter-decomposition mechanisms in mushroom-forming fungi.</title>
        <authorList>
            <person name="Floudas D."/>
            <person name="Bentzer J."/>
            <person name="Ahren D."/>
            <person name="Johansson T."/>
            <person name="Persson P."/>
            <person name="Tunlid A."/>
        </authorList>
    </citation>
    <scope>NUCLEOTIDE SEQUENCE [LARGE SCALE GENOMIC DNA]</scope>
    <source>
        <strain evidence="3 4">CBS 406.79</strain>
    </source>
</reference>
<proteinExistence type="predicted"/>
<keyword evidence="4" id="KW-1185">Reference proteome</keyword>